<dbReference type="Proteomes" id="UP000265618">
    <property type="component" value="Unassembled WGS sequence"/>
</dbReference>
<keyword evidence="1" id="KW-0175">Coiled coil</keyword>
<feature type="compositionally biased region" description="Basic and acidic residues" evidence="2">
    <location>
        <begin position="110"/>
        <end position="121"/>
    </location>
</feature>
<name>A0A9K3D7C4_9EUKA</name>
<feature type="compositionally biased region" description="Polar residues" evidence="2">
    <location>
        <begin position="27"/>
        <end position="37"/>
    </location>
</feature>
<keyword evidence="4" id="KW-1185">Reference proteome</keyword>
<evidence type="ECO:0000256" key="1">
    <source>
        <dbReference type="SAM" id="Coils"/>
    </source>
</evidence>
<comment type="caution">
    <text evidence="3">The sequence shown here is derived from an EMBL/GenBank/DDBJ whole genome shotgun (WGS) entry which is preliminary data.</text>
</comment>
<proteinExistence type="predicted"/>
<evidence type="ECO:0000256" key="2">
    <source>
        <dbReference type="SAM" id="MobiDB-lite"/>
    </source>
</evidence>
<dbReference type="EMBL" id="BDIP01005122">
    <property type="protein sequence ID" value="GIQ89511.1"/>
    <property type="molecule type" value="Genomic_DNA"/>
</dbReference>
<evidence type="ECO:0000313" key="3">
    <source>
        <dbReference type="EMBL" id="GIQ89511.1"/>
    </source>
</evidence>
<accession>A0A9K3D7C4</accession>
<feature type="region of interest" description="Disordered" evidence="2">
    <location>
        <begin position="1"/>
        <end position="54"/>
    </location>
</feature>
<evidence type="ECO:0000313" key="4">
    <source>
        <dbReference type="Proteomes" id="UP000265618"/>
    </source>
</evidence>
<feature type="non-terminal residue" evidence="3">
    <location>
        <position position="1"/>
    </location>
</feature>
<feature type="coiled-coil region" evidence="1">
    <location>
        <begin position="239"/>
        <end position="269"/>
    </location>
</feature>
<dbReference type="AlphaFoldDB" id="A0A9K3D7C4"/>
<gene>
    <name evidence="3" type="ORF">KIPB_012003</name>
</gene>
<organism evidence="3 4">
    <name type="scientific">Kipferlia bialata</name>
    <dbReference type="NCBI Taxonomy" id="797122"/>
    <lineage>
        <taxon>Eukaryota</taxon>
        <taxon>Metamonada</taxon>
        <taxon>Carpediemonas-like organisms</taxon>
        <taxon>Kipferlia</taxon>
    </lineage>
</organism>
<sequence length="371" mass="40290">PVKGTLPLTNPPAPIVPPTASGDLPSSVKNVQVSAQPASVRRHTEETKGTPLDFKSMAEDALHRRLSVLRLSQRGRLSPDTQAGEETLPPAEEKETLRAQPDTDTATDTDSVRERETRDGEAAGQTLAAVAEGQVLSPLAEKGVVSADGGSLGHTLGSLCRTAGPNTYITQAAPVPAASGILPSSVPVRTEVSSLPALTARRDTDTDLRQEDPWARRSAWVTEHNQDVARAEASLRRHRTSLRERESALEQRESALEQRERALEQFKSMSKSLFPTETQRQQYFAAHGLDSGGCEGLLQTASPVSDPDYRSGYQVLSDQNRQLLTQVASLRSAPQSAMASAEEHRSHVTQPQVTALMRQLEVRRALRHLCI</sequence>
<reference evidence="3 4" key="1">
    <citation type="journal article" date="2018" name="PLoS ONE">
        <title>The draft genome of Kipferlia bialata reveals reductive genome evolution in fornicate parasites.</title>
        <authorList>
            <person name="Tanifuji G."/>
            <person name="Takabayashi S."/>
            <person name="Kume K."/>
            <person name="Takagi M."/>
            <person name="Nakayama T."/>
            <person name="Kamikawa R."/>
            <person name="Inagaki Y."/>
            <person name="Hashimoto T."/>
        </authorList>
    </citation>
    <scope>NUCLEOTIDE SEQUENCE [LARGE SCALE GENOMIC DNA]</scope>
    <source>
        <strain evidence="3">NY0173</strain>
    </source>
</reference>
<protein>
    <submittedName>
        <fullName evidence="3">Uncharacterized protein</fullName>
    </submittedName>
</protein>
<feature type="region of interest" description="Disordered" evidence="2">
    <location>
        <begin position="70"/>
        <end position="124"/>
    </location>
</feature>